<evidence type="ECO:0000259" key="20">
    <source>
        <dbReference type="PROSITE" id="PS50853"/>
    </source>
</evidence>
<name>A0A917FME6_9BACL</name>
<keyword evidence="15" id="KW-0961">Cell wall biogenesis/degradation</keyword>
<keyword evidence="3" id="KW-1003">Cell membrane</keyword>
<evidence type="ECO:0000256" key="19">
    <source>
        <dbReference type="SAM" id="Phobius"/>
    </source>
</evidence>
<evidence type="ECO:0000256" key="8">
    <source>
        <dbReference type="ARBA" id="ARBA00022692"/>
    </source>
</evidence>
<comment type="catalytic activity">
    <reaction evidence="17">
        <text>[GlcNAc-(1-&gt;4)-Mur2Ac(oyl-L-Ala-gamma-D-Glu-L-Lys-D-Ala-D-Ala)](n)-di-trans,octa-cis-undecaprenyl diphosphate + beta-D-GlcNAc-(1-&gt;4)-Mur2Ac(oyl-L-Ala-gamma-D-Glu-L-Lys-D-Ala-D-Ala)-di-trans,octa-cis-undecaprenyl diphosphate = [GlcNAc-(1-&gt;4)-Mur2Ac(oyl-L-Ala-gamma-D-Glu-L-Lys-D-Ala-D-Ala)](n+1)-di-trans,octa-cis-undecaprenyl diphosphate + di-trans,octa-cis-undecaprenyl diphosphate + H(+)</text>
        <dbReference type="Rhea" id="RHEA:23708"/>
        <dbReference type="Rhea" id="RHEA-COMP:9602"/>
        <dbReference type="Rhea" id="RHEA-COMP:9603"/>
        <dbReference type="ChEBI" id="CHEBI:15378"/>
        <dbReference type="ChEBI" id="CHEBI:58405"/>
        <dbReference type="ChEBI" id="CHEBI:60033"/>
        <dbReference type="ChEBI" id="CHEBI:78435"/>
        <dbReference type="EC" id="2.4.99.28"/>
    </reaction>
</comment>
<evidence type="ECO:0000256" key="11">
    <source>
        <dbReference type="ARBA" id="ARBA00022984"/>
    </source>
</evidence>
<dbReference type="InterPro" id="IPR036116">
    <property type="entry name" value="FN3_sf"/>
</dbReference>
<dbReference type="Gene3D" id="1.10.3810.10">
    <property type="entry name" value="Biosynthetic peptidoglycan transglycosylase-like"/>
    <property type="match status" value="1"/>
</dbReference>
<keyword evidence="14" id="KW-0511">Multifunctional enzyme</keyword>
<dbReference type="SUPFAM" id="SSF53955">
    <property type="entry name" value="Lysozyme-like"/>
    <property type="match status" value="1"/>
</dbReference>
<feature type="compositionally biased region" description="Polar residues" evidence="18">
    <location>
        <begin position="851"/>
        <end position="862"/>
    </location>
</feature>
<protein>
    <submittedName>
        <fullName evidence="21">Penicillin-binding protein 1F</fullName>
    </submittedName>
</protein>
<reference evidence="21" key="2">
    <citation type="submission" date="2020-09" db="EMBL/GenBank/DDBJ databases">
        <authorList>
            <person name="Sun Q."/>
            <person name="Zhou Y."/>
        </authorList>
    </citation>
    <scope>NUCLEOTIDE SEQUENCE</scope>
    <source>
        <strain evidence="21">CGMCC 1.12987</strain>
    </source>
</reference>
<comment type="caution">
    <text evidence="21">The sequence shown here is derived from an EMBL/GenBank/DDBJ whole genome shotgun (WGS) entry which is preliminary data.</text>
</comment>
<keyword evidence="10" id="KW-0133">Cell shape</keyword>
<dbReference type="FunFam" id="1.10.3810.10:FF:000001">
    <property type="entry name" value="Penicillin-binding protein 1A"/>
    <property type="match status" value="1"/>
</dbReference>
<dbReference type="PROSITE" id="PS50853">
    <property type="entry name" value="FN3"/>
    <property type="match status" value="1"/>
</dbReference>
<dbReference type="PANTHER" id="PTHR32282:SF32">
    <property type="entry name" value="PENICILLIN-BINDING PROTEIN 2A"/>
    <property type="match status" value="1"/>
</dbReference>
<comment type="catalytic activity">
    <reaction evidence="16">
        <text>Preferential cleavage: (Ac)2-L-Lys-D-Ala-|-D-Ala. Also transpeptidation of peptidyl-alanyl moieties that are N-acyl substituents of D-alanine.</text>
        <dbReference type="EC" id="3.4.16.4"/>
    </reaction>
</comment>
<reference evidence="21" key="1">
    <citation type="journal article" date="2014" name="Int. J. Syst. Evol. Microbiol.">
        <title>Complete genome sequence of Corynebacterium casei LMG S-19264T (=DSM 44701T), isolated from a smear-ripened cheese.</title>
        <authorList>
            <consortium name="US DOE Joint Genome Institute (JGI-PGF)"/>
            <person name="Walter F."/>
            <person name="Albersmeier A."/>
            <person name="Kalinowski J."/>
            <person name="Ruckert C."/>
        </authorList>
    </citation>
    <scope>NUCLEOTIDE SEQUENCE</scope>
    <source>
        <strain evidence="21">CGMCC 1.12987</strain>
    </source>
</reference>
<dbReference type="GO" id="GO:0071555">
    <property type="term" value="P:cell wall organization"/>
    <property type="evidence" value="ECO:0007669"/>
    <property type="project" value="UniProtKB-KW"/>
</dbReference>
<dbReference type="Gene3D" id="2.60.40.10">
    <property type="entry name" value="Immunoglobulins"/>
    <property type="match status" value="1"/>
</dbReference>
<dbReference type="SUPFAM" id="SSF56601">
    <property type="entry name" value="beta-lactamase/transpeptidase-like"/>
    <property type="match status" value="1"/>
</dbReference>
<comment type="similarity">
    <text evidence="1">In the C-terminal section; belongs to the transpeptidase family.</text>
</comment>
<dbReference type="RefSeq" id="WP_188528463.1">
    <property type="nucleotide sequence ID" value="NZ_BMGR01000001.1"/>
</dbReference>
<evidence type="ECO:0000256" key="14">
    <source>
        <dbReference type="ARBA" id="ARBA00023268"/>
    </source>
</evidence>
<evidence type="ECO:0000256" key="10">
    <source>
        <dbReference type="ARBA" id="ARBA00022960"/>
    </source>
</evidence>
<evidence type="ECO:0000313" key="21">
    <source>
        <dbReference type="EMBL" id="GGF89715.1"/>
    </source>
</evidence>
<keyword evidence="4" id="KW-0121">Carboxypeptidase</keyword>
<evidence type="ECO:0000256" key="17">
    <source>
        <dbReference type="ARBA" id="ARBA00049902"/>
    </source>
</evidence>
<sequence length="862" mass="93962">MTERRSTGRAGTEQTKVKGKKPKKRKFGARRALTWMFFTAALAVVCGIIGYLLIILNGERLLAENQGKLVSAESSIIYDVNGNDVSRLYEENRESVDFSQIPDMMKQAFVAVEDRRFYEHSGLDFISIGRAVVKDVIARSAVEGGSTITQQLAKNVFLSHDKTILRKATEASIAVALENNMTKDQILEMYLNRIYFGRGAHGVKAASKLYFGKEDLNDLELWEIATLAGMPKAPNSYNPLSDPERSMERRAVVLQLMYDQGLITAEEMEQAKNHEYNPDAAEPASNTNFMAYVDYAIEEAMKVTNLTEEELRLGGYHIYTSLNPNAQTIMEGAFADDSNFEQSPSDQKVQGAMIIIDHRTGEIEAMVGGRDYEKKGWNRVVQPRQPGSSFKPITSYGPALETGEWFPWSTLRDDKECFNGYCPTDSNRVKYIGPVSMKQAIKESRNLPAVWLLNQVGVSAGLEFANTLGFDLSSDDRNLAIALGGLTHGVTPMQMATAYSVFANGGRSVDPHSIVEIKDKNGQSVYEYKAPKVRQLIAPETAWYLTEIMQGVVEQGGTGTRARIDRPVAGKTGTTQHGIEGLRSSGNRDAWFVGYTPEWTAAVWMGYDKTDAEHLLKQSSGQSAALFAKVMSAALKDAPRSEFKRPSSIKEITPPAQVGGFNASYIQERGEVQMAWTAVQGQNITYRVYRKEVSEQEFKVILDQVDAIAANDIGIEQGKTYEYYVTAYDSVNNLEGPASWKKTITIPVEELVPIEPDPSVEPQIPDDTGTVGPGEGEVPPVQEVPDNGAGEPGSQTPLPDNGATAPEGQQPSPDQPTNGAGVNVPPDGAGGTNGTNGNAGANGVAPDTEADASTNAPNANNG</sequence>
<organism evidence="21 22">
    <name type="scientific">Paenibacillus abyssi</name>
    <dbReference type="NCBI Taxonomy" id="1340531"/>
    <lineage>
        <taxon>Bacteria</taxon>
        <taxon>Bacillati</taxon>
        <taxon>Bacillota</taxon>
        <taxon>Bacilli</taxon>
        <taxon>Bacillales</taxon>
        <taxon>Paenibacillaceae</taxon>
        <taxon>Paenibacillus</taxon>
    </lineage>
</organism>
<feature type="transmembrane region" description="Helical" evidence="19">
    <location>
        <begin position="32"/>
        <end position="56"/>
    </location>
</feature>
<dbReference type="GO" id="GO:0006508">
    <property type="term" value="P:proteolysis"/>
    <property type="evidence" value="ECO:0007669"/>
    <property type="project" value="UniProtKB-KW"/>
</dbReference>
<keyword evidence="22" id="KW-1185">Reference proteome</keyword>
<keyword evidence="9" id="KW-0378">Hydrolase</keyword>
<evidence type="ECO:0000256" key="13">
    <source>
        <dbReference type="ARBA" id="ARBA00023136"/>
    </source>
</evidence>
<dbReference type="GO" id="GO:0009252">
    <property type="term" value="P:peptidoglycan biosynthetic process"/>
    <property type="evidence" value="ECO:0007669"/>
    <property type="project" value="UniProtKB-KW"/>
</dbReference>
<evidence type="ECO:0000313" key="22">
    <source>
        <dbReference type="Proteomes" id="UP000644756"/>
    </source>
</evidence>
<evidence type="ECO:0000256" key="1">
    <source>
        <dbReference type="ARBA" id="ARBA00007090"/>
    </source>
</evidence>
<dbReference type="GO" id="GO:0008955">
    <property type="term" value="F:peptidoglycan glycosyltransferase activity"/>
    <property type="evidence" value="ECO:0007669"/>
    <property type="project" value="UniProtKB-EC"/>
</dbReference>
<dbReference type="InterPro" id="IPR050396">
    <property type="entry name" value="Glycosyltr_51/Transpeptidase"/>
</dbReference>
<dbReference type="AlphaFoldDB" id="A0A917FME6"/>
<evidence type="ECO:0000256" key="16">
    <source>
        <dbReference type="ARBA" id="ARBA00034000"/>
    </source>
</evidence>
<dbReference type="InterPro" id="IPR001264">
    <property type="entry name" value="Glyco_trans_51"/>
</dbReference>
<evidence type="ECO:0000256" key="4">
    <source>
        <dbReference type="ARBA" id="ARBA00022645"/>
    </source>
</evidence>
<keyword evidence="5" id="KW-0645">Protease</keyword>
<accession>A0A917FME6</accession>
<dbReference type="PANTHER" id="PTHR32282">
    <property type="entry name" value="BINDING PROTEIN TRANSPEPTIDASE, PUTATIVE-RELATED"/>
    <property type="match status" value="1"/>
</dbReference>
<dbReference type="InterPro" id="IPR001460">
    <property type="entry name" value="PCN-bd_Tpept"/>
</dbReference>
<keyword evidence="12 19" id="KW-1133">Transmembrane helix</keyword>
<dbReference type="GO" id="GO:0008360">
    <property type="term" value="P:regulation of cell shape"/>
    <property type="evidence" value="ECO:0007669"/>
    <property type="project" value="UniProtKB-KW"/>
</dbReference>
<feature type="compositionally biased region" description="Low complexity" evidence="18">
    <location>
        <begin position="765"/>
        <end position="786"/>
    </location>
</feature>
<dbReference type="EMBL" id="BMGR01000001">
    <property type="protein sequence ID" value="GGF89715.1"/>
    <property type="molecule type" value="Genomic_DNA"/>
</dbReference>
<keyword evidence="7" id="KW-0808">Transferase</keyword>
<evidence type="ECO:0000256" key="9">
    <source>
        <dbReference type="ARBA" id="ARBA00022801"/>
    </source>
</evidence>
<feature type="compositionally biased region" description="Polar residues" evidence="18">
    <location>
        <begin position="807"/>
        <end position="820"/>
    </location>
</feature>
<feature type="region of interest" description="Disordered" evidence="18">
    <location>
        <begin position="754"/>
        <end position="862"/>
    </location>
</feature>
<evidence type="ECO:0000256" key="3">
    <source>
        <dbReference type="ARBA" id="ARBA00022475"/>
    </source>
</evidence>
<dbReference type="SUPFAM" id="SSF49265">
    <property type="entry name" value="Fibronectin type III"/>
    <property type="match status" value="1"/>
</dbReference>
<feature type="domain" description="Fibronectin type-III" evidence="20">
    <location>
        <begin position="654"/>
        <end position="749"/>
    </location>
</feature>
<dbReference type="Pfam" id="PF00912">
    <property type="entry name" value="Transgly"/>
    <property type="match status" value="1"/>
</dbReference>
<evidence type="ECO:0000256" key="7">
    <source>
        <dbReference type="ARBA" id="ARBA00022679"/>
    </source>
</evidence>
<dbReference type="InterPro" id="IPR023346">
    <property type="entry name" value="Lysozyme-like_dom_sf"/>
</dbReference>
<dbReference type="GO" id="GO:0008658">
    <property type="term" value="F:penicillin binding"/>
    <property type="evidence" value="ECO:0007669"/>
    <property type="project" value="InterPro"/>
</dbReference>
<evidence type="ECO:0000256" key="12">
    <source>
        <dbReference type="ARBA" id="ARBA00022989"/>
    </source>
</evidence>
<dbReference type="GO" id="GO:0009002">
    <property type="term" value="F:serine-type D-Ala-D-Ala carboxypeptidase activity"/>
    <property type="evidence" value="ECO:0007669"/>
    <property type="project" value="UniProtKB-EC"/>
</dbReference>
<evidence type="ECO:0000256" key="2">
    <source>
        <dbReference type="ARBA" id="ARBA00007739"/>
    </source>
</evidence>
<evidence type="ECO:0000256" key="15">
    <source>
        <dbReference type="ARBA" id="ARBA00023316"/>
    </source>
</evidence>
<dbReference type="InterPro" id="IPR003961">
    <property type="entry name" value="FN3_dom"/>
</dbReference>
<evidence type="ECO:0000256" key="5">
    <source>
        <dbReference type="ARBA" id="ARBA00022670"/>
    </source>
</evidence>
<keyword evidence="11" id="KW-0573">Peptidoglycan synthesis</keyword>
<dbReference type="Proteomes" id="UP000644756">
    <property type="component" value="Unassembled WGS sequence"/>
</dbReference>
<evidence type="ECO:0000256" key="6">
    <source>
        <dbReference type="ARBA" id="ARBA00022676"/>
    </source>
</evidence>
<dbReference type="GO" id="GO:0030288">
    <property type="term" value="C:outer membrane-bounded periplasmic space"/>
    <property type="evidence" value="ECO:0007669"/>
    <property type="project" value="TreeGrafter"/>
</dbReference>
<dbReference type="Gene3D" id="3.40.710.10">
    <property type="entry name" value="DD-peptidase/beta-lactamase superfamily"/>
    <property type="match status" value="1"/>
</dbReference>
<feature type="region of interest" description="Disordered" evidence="18">
    <location>
        <begin position="1"/>
        <end position="23"/>
    </location>
</feature>
<keyword evidence="13 19" id="KW-0472">Membrane</keyword>
<dbReference type="NCBIfam" id="TIGR02074">
    <property type="entry name" value="PBP_1a_fam"/>
    <property type="match status" value="1"/>
</dbReference>
<gene>
    <name evidence="21" type="primary">pbpF</name>
    <name evidence="21" type="ORF">GCM10010916_03770</name>
</gene>
<evidence type="ECO:0000256" key="18">
    <source>
        <dbReference type="SAM" id="MobiDB-lite"/>
    </source>
</evidence>
<dbReference type="InterPro" id="IPR013783">
    <property type="entry name" value="Ig-like_fold"/>
</dbReference>
<dbReference type="InterPro" id="IPR012338">
    <property type="entry name" value="Beta-lactam/transpept-like"/>
</dbReference>
<comment type="similarity">
    <text evidence="2">In the N-terminal section; belongs to the glycosyltransferase 51 family.</text>
</comment>
<keyword evidence="6" id="KW-0328">Glycosyltransferase</keyword>
<keyword evidence="8 19" id="KW-0812">Transmembrane</keyword>
<dbReference type="Pfam" id="PF00905">
    <property type="entry name" value="Transpeptidase"/>
    <property type="match status" value="1"/>
</dbReference>
<dbReference type="InterPro" id="IPR036950">
    <property type="entry name" value="PBP_transglycosylase"/>
</dbReference>
<proteinExistence type="inferred from homology"/>